<keyword evidence="3" id="KW-0547">Nucleotide-binding</keyword>
<dbReference type="InterPro" id="IPR051409">
    <property type="entry name" value="Atypical_kinase_ADCK"/>
</dbReference>
<keyword evidence="4" id="KW-0067">ATP-binding</keyword>
<dbReference type="PANTHER" id="PTHR43851:SF3">
    <property type="entry name" value="COENZYME Q8"/>
    <property type="match status" value="1"/>
</dbReference>
<keyword evidence="2 6" id="KW-0808">Transferase</keyword>
<evidence type="ECO:0000259" key="5">
    <source>
        <dbReference type="Pfam" id="PF03109"/>
    </source>
</evidence>
<dbReference type="GO" id="GO:0016301">
    <property type="term" value="F:kinase activity"/>
    <property type="evidence" value="ECO:0007669"/>
    <property type="project" value="UniProtKB-KW"/>
</dbReference>
<feature type="domain" description="ABC1 atypical kinase-like" evidence="5">
    <location>
        <begin position="98"/>
        <end position="337"/>
    </location>
</feature>
<comment type="caution">
    <text evidence="6">The sequence shown here is derived from an EMBL/GenBank/DDBJ whole genome shotgun (WGS) entry which is preliminary data.</text>
</comment>
<accession>A0ABV6CN65</accession>
<dbReference type="EMBL" id="JBHLWQ010000176">
    <property type="protein sequence ID" value="MFC0202200.1"/>
    <property type="molecule type" value="Genomic_DNA"/>
</dbReference>
<name>A0ABV6CN65_9RHOB</name>
<proteinExistence type="inferred from homology"/>
<keyword evidence="7" id="KW-1185">Reference proteome</keyword>
<evidence type="ECO:0000256" key="3">
    <source>
        <dbReference type="ARBA" id="ARBA00022741"/>
    </source>
</evidence>
<comment type="similarity">
    <text evidence="1">Belongs to the protein kinase superfamily. ADCK protein kinase family.</text>
</comment>
<dbReference type="RefSeq" id="WP_265508658.1">
    <property type="nucleotide sequence ID" value="NZ_JAOTBE010000097.1"/>
</dbReference>
<gene>
    <name evidence="6" type="ORF">ACFFIZ_18275</name>
</gene>
<keyword evidence="6" id="KW-0418">Kinase</keyword>
<evidence type="ECO:0000256" key="1">
    <source>
        <dbReference type="ARBA" id="ARBA00009670"/>
    </source>
</evidence>
<sequence>MTDDRRPRDVPQGRLSRMLRIGGLASGIGGRALAEGARQMASGQRPRAQDLLLTPANAARLAAGLAQMRGAAMKLGQLISMDAGEFLPPELAQILSRLRADADPMPPKQLQRVLDAAWGEGWLRHFSRFQVRPIAAASIGQVHRAQTRDGRDLAIKVQYPGVRASINSDIANLGLLFRVPGALPPGLDLPSLLAEARLQLHAEADYVQEAAQMRRFGQLLADRPEFLLPVPDDQFCTRDVLAMDFIDSRPIETLADAPQALRDRVATDLVRLVIDELFAFNLMQTDPNFANFRWQPDSGRIVLLDFGATRGFSDPVAPRYLALLRAALAGDAEAIRRTAVNIGYFRADTDADHQAMLLQMMETAFQPLRRGGVFDVASTDIPQRITEVAMQIARTRQRAEMPPPEVLFLHRKFGGLYLLLARLHARVDLDDLVDPGRLEAQLNARSQASARQPPSP</sequence>
<protein>
    <submittedName>
        <fullName evidence="6">ABC1 kinase family protein</fullName>
        <ecNumber evidence="6">2.7.-.-</ecNumber>
    </submittedName>
</protein>
<dbReference type="SUPFAM" id="SSF56112">
    <property type="entry name" value="Protein kinase-like (PK-like)"/>
    <property type="match status" value="1"/>
</dbReference>
<dbReference type="PANTHER" id="PTHR43851">
    <property type="match status" value="1"/>
</dbReference>
<dbReference type="EC" id="2.7.-.-" evidence="6"/>
<evidence type="ECO:0000313" key="7">
    <source>
        <dbReference type="Proteomes" id="UP001589795"/>
    </source>
</evidence>
<dbReference type="InterPro" id="IPR011009">
    <property type="entry name" value="Kinase-like_dom_sf"/>
</dbReference>
<evidence type="ECO:0000313" key="6">
    <source>
        <dbReference type="EMBL" id="MFC0202200.1"/>
    </source>
</evidence>
<dbReference type="CDD" id="cd13970">
    <property type="entry name" value="ABC1_ADCK3"/>
    <property type="match status" value="1"/>
</dbReference>
<reference evidence="6 7" key="1">
    <citation type="submission" date="2024-09" db="EMBL/GenBank/DDBJ databases">
        <authorList>
            <person name="Sun Q."/>
            <person name="Mori K."/>
        </authorList>
    </citation>
    <scope>NUCLEOTIDE SEQUENCE [LARGE SCALE GENOMIC DNA]</scope>
    <source>
        <strain evidence="6 7">CCM 7904</strain>
    </source>
</reference>
<dbReference type="InterPro" id="IPR034646">
    <property type="entry name" value="ADCK3_dom"/>
</dbReference>
<evidence type="ECO:0000256" key="4">
    <source>
        <dbReference type="ARBA" id="ARBA00022840"/>
    </source>
</evidence>
<dbReference type="InterPro" id="IPR004147">
    <property type="entry name" value="ABC1_dom"/>
</dbReference>
<dbReference type="Pfam" id="PF03109">
    <property type="entry name" value="ABC1"/>
    <property type="match status" value="1"/>
</dbReference>
<organism evidence="6 7">
    <name type="scientific">Paracoccus rhizosphaerae</name>
    <dbReference type="NCBI Taxonomy" id="1133347"/>
    <lineage>
        <taxon>Bacteria</taxon>
        <taxon>Pseudomonadati</taxon>
        <taxon>Pseudomonadota</taxon>
        <taxon>Alphaproteobacteria</taxon>
        <taxon>Rhodobacterales</taxon>
        <taxon>Paracoccaceae</taxon>
        <taxon>Paracoccus</taxon>
    </lineage>
</organism>
<evidence type="ECO:0000256" key="2">
    <source>
        <dbReference type="ARBA" id="ARBA00022679"/>
    </source>
</evidence>
<dbReference type="Proteomes" id="UP001589795">
    <property type="component" value="Unassembled WGS sequence"/>
</dbReference>